<dbReference type="Proteomes" id="UP000605992">
    <property type="component" value="Unassembled WGS sequence"/>
</dbReference>
<evidence type="ECO:0000256" key="7">
    <source>
        <dbReference type="RuleBase" id="RU000416"/>
    </source>
</evidence>
<organism evidence="8 9">
    <name type="scientific">Planotetraspora thailandica</name>
    <dbReference type="NCBI Taxonomy" id="487172"/>
    <lineage>
        <taxon>Bacteria</taxon>
        <taxon>Bacillati</taxon>
        <taxon>Actinomycetota</taxon>
        <taxon>Actinomycetes</taxon>
        <taxon>Streptosporangiales</taxon>
        <taxon>Streptosporangiaceae</taxon>
        <taxon>Planotetraspora</taxon>
    </lineage>
</organism>
<dbReference type="EMBL" id="BOOR01000007">
    <property type="protein sequence ID" value="GII52664.1"/>
    <property type="molecule type" value="Genomic_DNA"/>
</dbReference>
<evidence type="ECO:0000256" key="2">
    <source>
        <dbReference type="ARBA" id="ARBA00022603"/>
    </source>
</evidence>
<comment type="caution">
    <text evidence="6">Lacks conserved residue(s) required for the propagation of feature annotation.</text>
</comment>
<evidence type="ECO:0000313" key="9">
    <source>
        <dbReference type="Proteomes" id="UP000605992"/>
    </source>
</evidence>
<keyword evidence="5" id="KW-0680">Restriction system</keyword>
<comment type="similarity">
    <text evidence="6 7">Belongs to the class I-like SAM-binding methyltransferase superfamily. C5-methyltransferase family.</text>
</comment>
<gene>
    <name evidence="8" type="ORF">Pth03_10530</name>
</gene>
<dbReference type="EC" id="2.1.1.37" evidence="1"/>
<dbReference type="PRINTS" id="PR00105">
    <property type="entry name" value="C5METTRFRASE"/>
</dbReference>
<keyword evidence="4 6" id="KW-0949">S-adenosyl-L-methionine</keyword>
<dbReference type="AlphaFoldDB" id="A0A8J3V261"/>
<name>A0A8J3V261_9ACTN</name>
<keyword evidence="3 6" id="KW-0808">Transferase</keyword>
<keyword evidence="2 6" id="KW-0489">Methyltransferase</keyword>
<dbReference type="Gene3D" id="3.40.50.150">
    <property type="entry name" value="Vaccinia Virus protein VP39"/>
    <property type="match status" value="1"/>
</dbReference>
<dbReference type="RefSeq" id="WP_239118766.1">
    <property type="nucleotide sequence ID" value="NZ_BOOR01000007.1"/>
</dbReference>
<dbReference type="Gene3D" id="3.90.120.10">
    <property type="entry name" value="DNA Methylase, subunit A, domain 2"/>
    <property type="match status" value="1"/>
</dbReference>
<sequence>MGVRFTGLEIGAGVGGQALGLERAGFDPVAVIDNDPHACRTLRANRPGWNVLEMDFKQFVGADHRISTVDLLSGGVPSTPYSIAGKQEGTKDKRDLLAAAVYLAIELQPRAILLETTPSLLSPKFVQVREEVEAELKHLGYSWEWNVFDAQHFGVPQIRRSCLLVAMRPDDFARFMWPSPTHGPGATVGQVLRDSMASKGWRFADAWASLANRVAPTIVGGSKTHGGADLGPTRTKQQWMELAVNAHSLGNDVPEVNFVLDPELGRDGIPKLTVEHVMTLQGLPDDWIVTGGKTARYKQVAQAFPPPLAEAIGRQIAAALVG</sequence>
<dbReference type="PANTHER" id="PTHR10629:SF52">
    <property type="entry name" value="DNA (CYTOSINE-5)-METHYLTRANSFERASE 1"/>
    <property type="match status" value="1"/>
</dbReference>
<keyword evidence="9" id="KW-1185">Reference proteome</keyword>
<dbReference type="PROSITE" id="PS51679">
    <property type="entry name" value="SAM_MT_C5"/>
    <property type="match status" value="1"/>
</dbReference>
<accession>A0A8J3V261</accession>
<protein>
    <recommendedName>
        <fullName evidence="1">DNA (cytosine-5-)-methyltransferase</fullName>
        <ecNumber evidence="1">2.1.1.37</ecNumber>
    </recommendedName>
</protein>
<dbReference type="GO" id="GO:0009307">
    <property type="term" value="P:DNA restriction-modification system"/>
    <property type="evidence" value="ECO:0007669"/>
    <property type="project" value="UniProtKB-KW"/>
</dbReference>
<evidence type="ECO:0000256" key="4">
    <source>
        <dbReference type="ARBA" id="ARBA00022691"/>
    </source>
</evidence>
<dbReference type="GO" id="GO:0003677">
    <property type="term" value="F:DNA binding"/>
    <property type="evidence" value="ECO:0007669"/>
    <property type="project" value="TreeGrafter"/>
</dbReference>
<evidence type="ECO:0000256" key="1">
    <source>
        <dbReference type="ARBA" id="ARBA00011975"/>
    </source>
</evidence>
<dbReference type="GO" id="GO:0044027">
    <property type="term" value="P:negative regulation of gene expression via chromosomal CpG island methylation"/>
    <property type="evidence" value="ECO:0007669"/>
    <property type="project" value="TreeGrafter"/>
</dbReference>
<proteinExistence type="inferred from homology"/>
<dbReference type="Pfam" id="PF00145">
    <property type="entry name" value="DNA_methylase"/>
    <property type="match status" value="1"/>
</dbReference>
<dbReference type="GO" id="GO:0032259">
    <property type="term" value="P:methylation"/>
    <property type="evidence" value="ECO:0007669"/>
    <property type="project" value="UniProtKB-KW"/>
</dbReference>
<evidence type="ECO:0000256" key="3">
    <source>
        <dbReference type="ARBA" id="ARBA00022679"/>
    </source>
</evidence>
<dbReference type="InterPro" id="IPR050390">
    <property type="entry name" value="C5-Methyltransferase"/>
</dbReference>
<dbReference type="InterPro" id="IPR029063">
    <property type="entry name" value="SAM-dependent_MTases_sf"/>
</dbReference>
<dbReference type="GO" id="GO:0003886">
    <property type="term" value="F:DNA (cytosine-5-)-methyltransferase activity"/>
    <property type="evidence" value="ECO:0007669"/>
    <property type="project" value="UniProtKB-EC"/>
</dbReference>
<evidence type="ECO:0000313" key="8">
    <source>
        <dbReference type="EMBL" id="GII52664.1"/>
    </source>
</evidence>
<evidence type="ECO:0000256" key="6">
    <source>
        <dbReference type="PROSITE-ProRule" id="PRU01016"/>
    </source>
</evidence>
<dbReference type="NCBIfam" id="TIGR00675">
    <property type="entry name" value="dcm"/>
    <property type="match status" value="1"/>
</dbReference>
<dbReference type="PANTHER" id="PTHR10629">
    <property type="entry name" value="CYTOSINE-SPECIFIC METHYLTRANSFERASE"/>
    <property type="match status" value="1"/>
</dbReference>
<evidence type="ECO:0000256" key="5">
    <source>
        <dbReference type="ARBA" id="ARBA00022747"/>
    </source>
</evidence>
<reference evidence="8" key="1">
    <citation type="submission" date="2021-01" db="EMBL/GenBank/DDBJ databases">
        <title>Whole genome shotgun sequence of Planotetraspora thailandica NBRC 104271.</title>
        <authorList>
            <person name="Komaki H."/>
            <person name="Tamura T."/>
        </authorList>
    </citation>
    <scope>NUCLEOTIDE SEQUENCE</scope>
    <source>
        <strain evidence="8">NBRC 104271</strain>
    </source>
</reference>
<comment type="caution">
    <text evidence="8">The sequence shown here is derived from an EMBL/GenBank/DDBJ whole genome shotgun (WGS) entry which is preliminary data.</text>
</comment>
<dbReference type="SUPFAM" id="SSF53335">
    <property type="entry name" value="S-adenosyl-L-methionine-dependent methyltransferases"/>
    <property type="match status" value="1"/>
</dbReference>
<dbReference type="InterPro" id="IPR001525">
    <property type="entry name" value="C5_MeTfrase"/>
</dbReference>